<evidence type="ECO:0000256" key="1">
    <source>
        <dbReference type="ARBA" id="ARBA00012493"/>
    </source>
</evidence>
<dbReference type="GO" id="GO:0003964">
    <property type="term" value="F:RNA-directed DNA polymerase activity"/>
    <property type="evidence" value="ECO:0007669"/>
    <property type="project" value="UniProtKB-KW"/>
</dbReference>
<keyword evidence="3" id="KW-0548">Nucleotidyltransferase</keyword>
<dbReference type="PANTHER" id="PTHR37984">
    <property type="entry name" value="PROTEIN CBG26694"/>
    <property type="match status" value="1"/>
</dbReference>
<evidence type="ECO:0000313" key="10">
    <source>
        <dbReference type="EMBL" id="KZS06492.1"/>
    </source>
</evidence>
<dbReference type="GO" id="GO:0015074">
    <property type="term" value="P:DNA integration"/>
    <property type="evidence" value="ECO:0007669"/>
    <property type="project" value="InterPro"/>
</dbReference>
<evidence type="ECO:0000256" key="5">
    <source>
        <dbReference type="ARBA" id="ARBA00022759"/>
    </source>
</evidence>
<dbReference type="InterPro" id="IPR001584">
    <property type="entry name" value="Integrase_cat-core"/>
</dbReference>
<dbReference type="EMBL" id="LRGB01002710">
    <property type="protein sequence ID" value="KZS06492.1"/>
    <property type="molecule type" value="Genomic_DNA"/>
</dbReference>
<dbReference type="InterPro" id="IPR050951">
    <property type="entry name" value="Retrovirus_Pol_polyprotein"/>
</dbReference>
<dbReference type="Pfam" id="PF22938">
    <property type="entry name" value="Integrase_p58_C"/>
    <property type="match status" value="1"/>
</dbReference>
<dbReference type="InterPro" id="IPR054465">
    <property type="entry name" value="Integrase_p58-like_C"/>
</dbReference>
<dbReference type="InterPro" id="IPR043502">
    <property type="entry name" value="DNA/RNA_pol_sf"/>
</dbReference>
<dbReference type="FunFam" id="1.10.340.70:FF:000001">
    <property type="entry name" value="Retrovirus-related Pol polyprotein from transposon gypsy-like Protein"/>
    <property type="match status" value="1"/>
</dbReference>
<keyword evidence="7" id="KW-0695">RNA-directed DNA polymerase</keyword>
<name>A0A164P3Z1_9CRUS</name>
<feature type="domain" description="Integrase catalytic" evidence="9">
    <location>
        <begin position="271"/>
        <end position="335"/>
    </location>
</feature>
<evidence type="ECO:0000256" key="2">
    <source>
        <dbReference type="ARBA" id="ARBA00022679"/>
    </source>
</evidence>
<evidence type="ECO:0000313" key="11">
    <source>
        <dbReference type="Proteomes" id="UP000076858"/>
    </source>
</evidence>
<dbReference type="GO" id="GO:0003676">
    <property type="term" value="F:nucleic acid binding"/>
    <property type="evidence" value="ECO:0007669"/>
    <property type="project" value="InterPro"/>
</dbReference>
<evidence type="ECO:0000259" key="9">
    <source>
        <dbReference type="PROSITE" id="PS50994"/>
    </source>
</evidence>
<dbReference type="Pfam" id="PF17917">
    <property type="entry name" value="RT_RNaseH"/>
    <property type="match status" value="1"/>
</dbReference>
<accession>A0A164P3Z1</accession>
<sequence>MKFRQYIWGTKIVVKTDHRTLCWLMTKQELSGRHERWSLSLQEYDTSIHYKKGSLHEDADALSRYPIQERGEEEQVVVIPVTAIGLDTLSWADGQNRVKQWRWIKQVMIKNGSTQYENFMLKEGLLYLRTIRFGQEFDRLCVPSERRKEALSWVHDEPTAGHLGQTKTLKRARKRFYWPKMDRAVTRYVQSCKSCQTRKPDQGKKKGLMEITQVGDPSSVSALMSLARSRDHEKGTQTSLWRWTVYEMGRSQRLAGCYGPTNRKILRRGRSVPYHQQANGLVERQHKMLATMLAMYVDKSHEDWDEVLGFVIFAYNTARKESTNHTPFMVVYGREAVIPADLLAATGLSQPKLVGAEDLMKVMMELREDVKDWLAIVQQRQKTQYDARRKKGLAEKLLHQYVGPYEVIRQVTELNYELRKPSGKKTLVVNVSQMKKFVVEADEDSDSDEEVEKLENLDIDLDVERTDTDLNVECADADSGVARAATGSDEARAETEEGKACAETDTGETPEANTGVPPDTSTASAAVEPPARREKGRISDWPLELVAEMDEGLQDGKVSAVLSATKSPVGRPTRKKRAPGRMKNMLFFTLVCVVGQMVQANEMRGNSPGTEEVTLFIVSTMI</sequence>
<dbReference type="Proteomes" id="UP000076858">
    <property type="component" value="Unassembled WGS sequence"/>
</dbReference>
<protein>
    <recommendedName>
        <fullName evidence="1">RNA-directed DNA polymerase</fullName>
        <ecNumber evidence="1">2.7.7.49</ecNumber>
    </recommendedName>
</protein>
<dbReference type="STRING" id="35525.A0A164P3Z1"/>
<keyword evidence="2" id="KW-0808">Transferase</keyword>
<dbReference type="GO" id="GO:0042575">
    <property type="term" value="C:DNA polymerase complex"/>
    <property type="evidence" value="ECO:0007669"/>
    <property type="project" value="UniProtKB-ARBA"/>
</dbReference>
<dbReference type="InterPro" id="IPR041588">
    <property type="entry name" value="Integrase_H2C2"/>
</dbReference>
<proteinExistence type="predicted"/>
<feature type="region of interest" description="Disordered" evidence="8">
    <location>
        <begin position="481"/>
        <end position="537"/>
    </location>
</feature>
<dbReference type="AlphaFoldDB" id="A0A164P3Z1"/>
<dbReference type="GO" id="GO:0004519">
    <property type="term" value="F:endonuclease activity"/>
    <property type="evidence" value="ECO:0007669"/>
    <property type="project" value="UniProtKB-KW"/>
</dbReference>
<dbReference type="PROSITE" id="PS50994">
    <property type="entry name" value="INTEGRASE"/>
    <property type="match status" value="1"/>
</dbReference>
<evidence type="ECO:0000256" key="3">
    <source>
        <dbReference type="ARBA" id="ARBA00022695"/>
    </source>
</evidence>
<organism evidence="10 11">
    <name type="scientific">Daphnia magna</name>
    <dbReference type="NCBI Taxonomy" id="35525"/>
    <lineage>
        <taxon>Eukaryota</taxon>
        <taxon>Metazoa</taxon>
        <taxon>Ecdysozoa</taxon>
        <taxon>Arthropoda</taxon>
        <taxon>Crustacea</taxon>
        <taxon>Branchiopoda</taxon>
        <taxon>Diplostraca</taxon>
        <taxon>Cladocera</taxon>
        <taxon>Anomopoda</taxon>
        <taxon>Daphniidae</taxon>
        <taxon>Daphnia</taxon>
    </lineage>
</organism>
<dbReference type="PANTHER" id="PTHR37984:SF5">
    <property type="entry name" value="PROTEIN NYNRIN-LIKE"/>
    <property type="match status" value="1"/>
</dbReference>
<reference evidence="10 11" key="1">
    <citation type="submission" date="2016-03" db="EMBL/GenBank/DDBJ databases">
        <title>EvidentialGene: Evidence-directed Construction of Genes on Genomes.</title>
        <authorList>
            <person name="Gilbert D.G."/>
            <person name="Choi J.-H."/>
            <person name="Mockaitis K."/>
            <person name="Colbourne J."/>
            <person name="Pfrender M."/>
        </authorList>
    </citation>
    <scope>NUCLEOTIDE SEQUENCE [LARGE SCALE GENOMIC DNA]</scope>
    <source>
        <strain evidence="10 11">Xinb3</strain>
        <tissue evidence="10">Complete organism</tissue>
    </source>
</reference>
<dbReference type="OrthoDB" id="6496015at2759"/>
<dbReference type="SUPFAM" id="SSF56672">
    <property type="entry name" value="DNA/RNA polymerases"/>
    <property type="match status" value="1"/>
</dbReference>
<evidence type="ECO:0000256" key="6">
    <source>
        <dbReference type="ARBA" id="ARBA00022801"/>
    </source>
</evidence>
<keyword evidence="5" id="KW-0255">Endonuclease</keyword>
<dbReference type="Pfam" id="PF17921">
    <property type="entry name" value="Integrase_H2C2"/>
    <property type="match status" value="1"/>
</dbReference>
<keyword evidence="4" id="KW-0540">Nuclease</keyword>
<dbReference type="EC" id="2.7.7.49" evidence="1"/>
<comment type="caution">
    <text evidence="10">The sequence shown here is derived from an EMBL/GenBank/DDBJ whole genome shotgun (WGS) entry which is preliminary data.</text>
</comment>
<dbReference type="SUPFAM" id="SSF53098">
    <property type="entry name" value="Ribonuclease H-like"/>
    <property type="match status" value="1"/>
</dbReference>
<evidence type="ECO:0000256" key="4">
    <source>
        <dbReference type="ARBA" id="ARBA00022722"/>
    </source>
</evidence>
<dbReference type="InterPro" id="IPR041373">
    <property type="entry name" value="RT_RNaseH"/>
</dbReference>
<keyword evidence="6" id="KW-0378">Hydrolase</keyword>
<dbReference type="InterPro" id="IPR036397">
    <property type="entry name" value="RNaseH_sf"/>
</dbReference>
<dbReference type="GO" id="GO:0016787">
    <property type="term" value="F:hydrolase activity"/>
    <property type="evidence" value="ECO:0007669"/>
    <property type="project" value="UniProtKB-KW"/>
</dbReference>
<dbReference type="InterPro" id="IPR012337">
    <property type="entry name" value="RNaseH-like_sf"/>
</dbReference>
<keyword evidence="11" id="KW-1185">Reference proteome</keyword>
<feature type="compositionally biased region" description="Basic and acidic residues" evidence="8">
    <location>
        <begin position="489"/>
        <end position="502"/>
    </location>
</feature>
<dbReference type="Gene3D" id="1.10.340.70">
    <property type="match status" value="1"/>
</dbReference>
<evidence type="ECO:0000256" key="8">
    <source>
        <dbReference type="SAM" id="MobiDB-lite"/>
    </source>
</evidence>
<dbReference type="Gene3D" id="3.30.420.10">
    <property type="entry name" value="Ribonuclease H-like superfamily/Ribonuclease H"/>
    <property type="match status" value="1"/>
</dbReference>
<gene>
    <name evidence="10" type="ORF">APZ42_030038</name>
</gene>
<dbReference type="CDD" id="cd09274">
    <property type="entry name" value="RNase_HI_RT_Ty3"/>
    <property type="match status" value="1"/>
</dbReference>
<evidence type="ECO:0000256" key="7">
    <source>
        <dbReference type="ARBA" id="ARBA00022918"/>
    </source>
</evidence>